<name>A0A369VVV5_9SPHN</name>
<sequence length="124" mass="13327">MNPFQQYLAKRTAKPGAVTNANAPVTREEFNTLSRAVAAMIEDFDTVTSPDKIASVLNQAVKEAAGDMMANTRADRTHLAPKDDDALVAPPRVSPVREIVNAKPGARKPLALRADRAHLAPQGE</sequence>
<dbReference type="AlphaFoldDB" id="A0A369VVV5"/>
<dbReference type="EMBL" id="QQNB01000001">
    <property type="protein sequence ID" value="RDE06233.1"/>
    <property type="molecule type" value="Genomic_DNA"/>
</dbReference>
<gene>
    <name evidence="1" type="ORF">DVW87_00390</name>
</gene>
<accession>A0A369VVV5</accession>
<keyword evidence="2" id="KW-1185">Reference proteome</keyword>
<evidence type="ECO:0000313" key="1">
    <source>
        <dbReference type="EMBL" id="RDE06233.1"/>
    </source>
</evidence>
<reference evidence="1 2" key="1">
    <citation type="submission" date="2018-07" db="EMBL/GenBank/DDBJ databases">
        <title>a novel species of Sphingomonas isolated from the rhizosphere soil of Araceae plant.</title>
        <authorList>
            <person name="Zhiyong W."/>
            <person name="Qinglan Z."/>
            <person name="Zhiwei F."/>
            <person name="Ding X."/>
            <person name="Gejiao W."/>
            <person name="Shixue Z."/>
        </authorList>
    </citation>
    <scope>NUCLEOTIDE SEQUENCE [LARGE SCALE GENOMIC DNA]</scope>
    <source>
        <strain evidence="1 2">WZY 27</strain>
    </source>
</reference>
<protein>
    <submittedName>
        <fullName evidence="1">Uncharacterized protein</fullName>
    </submittedName>
</protein>
<evidence type="ECO:0000313" key="2">
    <source>
        <dbReference type="Proteomes" id="UP000253918"/>
    </source>
</evidence>
<proteinExistence type="predicted"/>
<dbReference type="Proteomes" id="UP000253918">
    <property type="component" value="Unassembled WGS sequence"/>
</dbReference>
<organism evidence="1 2">
    <name type="scientific">Sphingomonas aracearum</name>
    <dbReference type="NCBI Taxonomy" id="2283317"/>
    <lineage>
        <taxon>Bacteria</taxon>
        <taxon>Pseudomonadati</taxon>
        <taxon>Pseudomonadota</taxon>
        <taxon>Alphaproteobacteria</taxon>
        <taxon>Sphingomonadales</taxon>
        <taxon>Sphingomonadaceae</taxon>
        <taxon>Sphingomonas</taxon>
    </lineage>
</organism>
<comment type="caution">
    <text evidence="1">The sequence shown here is derived from an EMBL/GenBank/DDBJ whole genome shotgun (WGS) entry which is preliminary data.</text>
</comment>